<sequence length="99" mass="10780">MIRFKCIRLYFSSPVDTRPLIELISSTIIVIHDVDKAHKTTVVVSDIASSSASGGCLCSLAKKQGEKVKKDIGSLFAEKSQLLGQRCDRGEETIGRSPL</sequence>
<accession>A0ABR0AII4</accession>
<evidence type="ECO:0000313" key="1">
    <source>
        <dbReference type="EMBL" id="KAK4024916.1"/>
    </source>
</evidence>
<gene>
    <name evidence="1" type="ORF">OUZ56_010408</name>
</gene>
<dbReference type="EMBL" id="JAOYFB010000037">
    <property type="protein sequence ID" value="KAK4024916.1"/>
    <property type="molecule type" value="Genomic_DNA"/>
</dbReference>
<name>A0ABR0AII4_9CRUS</name>
<dbReference type="Proteomes" id="UP001234178">
    <property type="component" value="Unassembled WGS sequence"/>
</dbReference>
<keyword evidence="2" id="KW-1185">Reference proteome</keyword>
<evidence type="ECO:0000313" key="2">
    <source>
        <dbReference type="Proteomes" id="UP001234178"/>
    </source>
</evidence>
<protein>
    <submittedName>
        <fullName evidence="1">Uncharacterized protein</fullName>
    </submittedName>
</protein>
<reference evidence="1 2" key="1">
    <citation type="journal article" date="2023" name="Nucleic Acids Res.">
        <title>The hologenome of Daphnia magna reveals possible DNA methylation and microbiome-mediated evolution of the host genome.</title>
        <authorList>
            <person name="Chaturvedi A."/>
            <person name="Li X."/>
            <person name="Dhandapani V."/>
            <person name="Marshall H."/>
            <person name="Kissane S."/>
            <person name="Cuenca-Cambronero M."/>
            <person name="Asole G."/>
            <person name="Calvet F."/>
            <person name="Ruiz-Romero M."/>
            <person name="Marangio P."/>
            <person name="Guigo R."/>
            <person name="Rago D."/>
            <person name="Mirbahai L."/>
            <person name="Eastwood N."/>
            <person name="Colbourne J.K."/>
            <person name="Zhou J."/>
            <person name="Mallon E."/>
            <person name="Orsini L."/>
        </authorList>
    </citation>
    <scope>NUCLEOTIDE SEQUENCE [LARGE SCALE GENOMIC DNA]</scope>
    <source>
        <strain evidence="1">LRV0_1</strain>
    </source>
</reference>
<proteinExistence type="predicted"/>
<organism evidence="1 2">
    <name type="scientific">Daphnia magna</name>
    <dbReference type="NCBI Taxonomy" id="35525"/>
    <lineage>
        <taxon>Eukaryota</taxon>
        <taxon>Metazoa</taxon>
        <taxon>Ecdysozoa</taxon>
        <taxon>Arthropoda</taxon>
        <taxon>Crustacea</taxon>
        <taxon>Branchiopoda</taxon>
        <taxon>Diplostraca</taxon>
        <taxon>Cladocera</taxon>
        <taxon>Anomopoda</taxon>
        <taxon>Daphniidae</taxon>
        <taxon>Daphnia</taxon>
    </lineage>
</organism>
<comment type="caution">
    <text evidence="1">The sequence shown here is derived from an EMBL/GenBank/DDBJ whole genome shotgun (WGS) entry which is preliminary data.</text>
</comment>